<accession>A0A1H4A298</accession>
<name>A0A1H4A298_9BACT</name>
<comment type="similarity">
    <text evidence="1 4">Belongs to the carbohydrate kinase PfkB family.</text>
</comment>
<keyword evidence="7" id="KW-1185">Reference proteome</keyword>
<feature type="domain" description="Carbohydrate kinase PfkB" evidence="5">
    <location>
        <begin position="54"/>
        <end position="312"/>
    </location>
</feature>
<dbReference type="InterPro" id="IPR002173">
    <property type="entry name" value="Carboh/pur_kinase_PfkB_CS"/>
</dbReference>
<dbReference type="Proteomes" id="UP000183253">
    <property type="component" value="Unassembled WGS sequence"/>
</dbReference>
<evidence type="ECO:0000256" key="3">
    <source>
        <dbReference type="ARBA" id="ARBA00022777"/>
    </source>
</evidence>
<dbReference type="InterPro" id="IPR029056">
    <property type="entry name" value="Ribokinase-like"/>
</dbReference>
<gene>
    <name evidence="6" type="ORF">SAMN05444145_102410</name>
</gene>
<evidence type="ECO:0000313" key="6">
    <source>
        <dbReference type="EMBL" id="SEA29594.1"/>
    </source>
</evidence>
<dbReference type="InterPro" id="IPR052700">
    <property type="entry name" value="Carb_kinase_PfkB-like"/>
</dbReference>
<evidence type="ECO:0000256" key="4">
    <source>
        <dbReference type="RuleBase" id="RU003704"/>
    </source>
</evidence>
<dbReference type="InterPro" id="IPR002139">
    <property type="entry name" value="Ribo/fructo_kinase"/>
</dbReference>
<dbReference type="EMBL" id="FNRI01000002">
    <property type="protein sequence ID" value="SEA29594.1"/>
    <property type="molecule type" value="Genomic_DNA"/>
</dbReference>
<dbReference type="STRING" id="1033731.SAMN05444145_102410"/>
<dbReference type="AlphaFoldDB" id="A0A1H4A298"/>
<dbReference type="Pfam" id="PF00294">
    <property type="entry name" value="PfkB"/>
    <property type="match status" value="1"/>
</dbReference>
<dbReference type="GO" id="GO:0016301">
    <property type="term" value="F:kinase activity"/>
    <property type="evidence" value="ECO:0007669"/>
    <property type="project" value="UniProtKB-KW"/>
</dbReference>
<protein>
    <submittedName>
        <fullName evidence="6">Sugar or nucleoside kinase, ribokinase family</fullName>
    </submittedName>
</protein>
<keyword evidence="3 4" id="KW-0418">Kinase</keyword>
<dbReference type="Gene3D" id="3.30.1110.10">
    <property type="match status" value="1"/>
</dbReference>
<reference evidence="6 7" key="1">
    <citation type="submission" date="2016-10" db="EMBL/GenBank/DDBJ databases">
        <authorList>
            <person name="de Groot N.N."/>
        </authorList>
    </citation>
    <scope>NUCLEOTIDE SEQUENCE [LARGE SCALE GENOMIC DNA]</scope>
    <source>
        <strain evidence="6 7">DSM 25383</strain>
    </source>
</reference>
<dbReference type="PRINTS" id="PR00990">
    <property type="entry name" value="RIBOKINASE"/>
</dbReference>
<dbReference type="PANTHER" id="PTHR43320:SF3">
    <property type="entry name" value="CARBOHYDRATE KINASE PFKB DOMAIN-CONTAINING PROTEIN"/>
    <property type="match status" value="1"/>
</dbReference>
<dbReference type="PROSITE" id="PS00584">
    <property type="entry name" value="PFKB_KINASES_2"/>
    <property type="match status" value="1"/>
</dbReference>
<dbReference type="CDD" id="cd01168">
    <property type="entry name" value="adenosine_kinase"/>
    <property type="match status" value="1"/>
</dbReference>
<evidence type="ECO:0000256" key="2">
    <source>
        <dbReference type="ARBA" id="ARBA00022679"/>
    </source>
</evidence>
<dbReference type="OrthoDB" id="9813569at2"/>
<dbReference type="RefSeq" id="WP_010262801.1">
    <property type="nucleotide sequence ID" value="NZ_CAEG01000012.1"/>
</dbReference>
<proteinExistence type="inferred from homology"/>
<evidence type="ECO:0000259" key="5">
    <source>
        <dbReference type="Pfam" id="PF00294"/>
    </source>
</evidence>
<evidence type="ECO:0000256" key="1">
    <source>
        <dbReference type="ARBA" id="ARBA00010688"/>
    </source>
</evidence>
<sequence length="333" mass="35482">MKRVIGIGNALTDMLVNLKTDSVLGRFKLAKGSMSLVDTKLQTEISKSVAGLPYSLSLGGSAGNTIRAMAQLGSSVGFIGKVGPDTTGDFFVQALDNLGIEPVIFRGRERSGKCVSLISADGERTMVTHLGAALELSAPEIEPAIFEGYDCLYVEGYLVQNHELILKAARTAKECGLKVAIDLASFNIVAENLEFLRGLVRDYVDIVFANEDEAKTFTCEGEPLNALQAISKLCELAVVKIGIKGALIKQGDEVVHVGIMAAARRVDTTGAGDFYAAGFLAGLCDGLSLRQCGTIGAITAGKVIEVVGTTFGEEGWKDIHRLVNKVKNEKYLF</sequence>
<dbReference type="Gene3D" id="3.40.1190.20">
    <property type="match status" value="1"/>
</dbReference>
<dbReference type="SUPFAM" id="SSF53613">
    <property type="entry name" value="Ribokinase-like"/>
    <property type="match status" value="1"/>
</dbReference>
<dbReference type="InterPro" id="IPR011611">
    <property type="entry name" value="PfkB_dom"/>
</dbReference>
<dbReference type="PANTHER" id="PTHR43320">
    <property type="entry name" value="SUGAR KINASE"/>
    <property type="match status" value="1"/>
</dbReference>
<evidence type="ECO:0000313" key="7">
    <source>
        <dbReference type="Proteomes" id="UP000183253"/>
    </source>
</evidence>
<keyword evidence="2 4" id="KW-0808">Transferase</keyword>
<organism evidence="6 7">
    <name type="scientific">Alistipes timonensis JC136</name>
    <dbReference type="NCBI Taxonomy" id="1033731"/>
    <lineage>
        <taxon>Bacteria</taxon>
        <taxon>Pseudomonadati</taxon>
        <taxon>Bacteroidota</taxon>
        <taxon>Bacteroidia</taxon>
        <taxon>Bacteroidales</taxon>
        <taxon>Rikenellaceae</taxon>
        <taxon>Alistipes</taxon>
    </lineage>
</organism>